<name>A0A8S2TW57_9BILA</name>
<feature type="non-terminal residue" evidence="1">
    <location>
        <position position="48"/>
    </location>
</feature>
<reference evidence="1" key="1">
    <citation type="submission" date="2021-02" db="EMBL/GenBank/DDBJ databases">
        <authorList>
            <person name="Nowell W R."/>
        </authorList>
    </citation>
    <scope>NUCLEOTIDE SEQUENCE</scope>
</reference>
<comment type="caution">
    <text evidence="1">The sequence shown here is derived from an EMBL/GenBank/DDBJ whole genome shotgun (WGS) entry which is preliminary data.</text>
</comment>
<sequence>MYDSPLINDNNENIGQRLSQEYPAQAYHEMQPVSFVSMPQSRNDINRR</sequence>
<protein>
    <submittedName>
        <fullName evidence="1">Uncharacterized protein</fullName>
    </submittedName>
</protein>
<organism evidence="1 2">
    <name type="scientific">Rotaria magnacalcarata</name>
    <dbReference type="NCBI Taxonomy" id="392030"/>
    <lineage>
        <taxon>Eukaryota</taxon>
        <taxon>Metazoa</taxon>
        <taxon>Spiralia</taxon>
        <taxon>Gnathifera</taxon>
        <taxon>Rotifera</taxon>
        <taxon>Eurotatoria</taxon>
        <taxon>Bdelloidea</taxon>
        <taxon>Philodinida</taxon>
        <taxon>Philodinidae</taxon>
        <taxon>Rotaria</taxon>
    </lineage>
</organism>
<evidence type="ECO:0000313" key="1">
    <source>
        <dbReference type="EMBL" id="CAF4310688.1"/>
    </source>
</evidence>
<dbReference type="Proteomes" id="UP000676336">
    <property type="component" value="Unassembled WGS sequence"/>
</dbReference>
<dbReference type="EMBL" id="CAJOBI010038172">
    <property type="protein sequence ID" value="CAF4310688.1"/>
    <property type="molecule type" value="Genomic_DNA"/>
</dbReference>
<accession>A0A8S2TW57</accession>
<gene>
    <name evidence="1" type="ORF">SMN809_LOCUS26528</name>
</gene>
<evidence type="ECO:0000313" key="2">
    <source>
        <dbReference type="Proteomes" id="UP000676336"/>
    </source>
</evidence>
<proteinExistence type="predicted"/>
<dbReference type="AlphaFoldDB" id="A0A8S2TW57"/>